<dbReference type="Pfam" id="PF13335">
    <property type="entry name" value="Mg_chelatase_C"/>
    <property type="match status" value="1"/>
</dbReference>
<name>A0A3D4SZ65_9CORY</name>
<evidence type="ECO:0000313" key="3">
    <source>
        <dbReference type="EMBL" id="HCT14564.1"/>
    </source>
</evidence>
<dbReference type="InterPro" id="IPR025158">
    <property type="entry name" value="Mg_chelat-rel_C"/>
</dbReference>
<evidence type="ECO:0000259" key="2">
    <source>
        <dbReference type="SMART" id="SM00382"/>
    </source>
</evidence>
<reference evidence="3 4" key="1">
    <citation type="journal article" date="2018" name="Nat. Biotechnol.">
        <title>A standardized bacterial taxonomy based on genome phylogeny substantially revises the tree of life.</title>
        <authorList>
            <person name="Parks D.H."/>
            <person name="Chuvochina M."/>
            <person name="Waite D.W."/>
            <person name="Rinke C."/>
            <person name="Skarshewski A."/>
            <person name="Chaumeil P.A."/>
            <person name="Hugenholtz P."/>
        </authorList>
    </citation>
    <scope>NUCLEOTIDE SEQUENCE [LARGE SCALE GENOMIC DNA]</scope>
    <source>
        <strain evidence="3">UBA11247</strain>
    </source>
</reference>
<dbReference type="InterPro" id="IPR004482">
    <property type="entry name" value="Mg_chelat-rel"/>
</dbReference>
<dbReference type="InterPro" id="IPR003593">
    <property type="entry name" value="AAA+_ATPase"/>
</dbReference>
<evidence type="ECO:0000313" key="4">
    <source>
        <dbReference type="Proteomes" id="UP000261739"/>
    </source>
</evidence>
<dbReference type="InterPro" id="IPR020568">
    <property type="entry name" value="Ribosomal_Su5_D2-typ_SF"/>
</dbReference>
<dbReference type="RefSeq" id="WP_083827001.1">
    <property type="nucleotide sequence ID" value="NZ_DAITTW010000095.1"/>
</dbReference>
<keyword evidence="3" id="KW-0067">ATP-binding</keyword>
<sequence>MTGTAEAAGVAGKSGATGAVTVSDRSPVRVGQARGMCLVGVDGVPVTVECDISRGLPGMSIGGLGDTAVNQARDRVRSAMINSGLAWPKSRVVMSLSPAALPKSGSGFDLPMVLAVLSAQGMVADGAPGADPTATVVIGELGLTGEVRPVPGVLPMLLAARGAGAVRAAVPAGNAAEAARVDGMDITGLDHLDQLLPWVHEELDAPVADLVGAEGDQVAATPSRVPDLSEVSGQSAARRALEVAAAGGHHLWLTGPPGSGKSMLAERLPGILPPLTDTERTETAAVHSVAAEQGNLPAVWSGRRPFVAPHPSLTLPALTGGGAGRVRPGAASLAHHGVLFLDEAPEIRREVLEGLRTPMENGRIALSRARGTVVLPARFQLVLASNPCPCGAPEPADCRCRGGVRDRYLQRISGPVRDRLDLTARTTTDRSAVLDTGGGVEDSATVRDRVLSARDRGRHRWQAVNALVDGPALRRDHPAQDAAMLLLQEHLRAGGLTHRGVDRSLRVAWTLADLAGVGQPGIGEVMDAVELFTAEIDGGRS</sequence>
<dbReference type="PANTHER" id="PTHR32039:SF7">
    <property type="entry name" value="COMPETENCE PROTEIN COMM"/>
    <property type="match status" value="1"/>
</dbReference>
<feature type="domain" description="AAA+ ATPase" evidence="2">
    <location>
        <begin position="247"/>
        <end position="438"/>
    </location>
</feature>
<organism evidence="3 4">
    <name type="scientific">Corynebacterium nuruki</name>
    <dbReference type="NCBI Taxonomy" id="1032851"/>
    <lineage>
        <taxon>Bacteria</taxon>
        <taxon>Bacillati</taxon>
        <taxon>Actinomycetota</taxon>
        <taxon>Actinomycetes</taxon>
        <taxon>Mycobacteriales</taxon>
        <taxon>Corynebacteriaceae</taxon>
        <taxon>Corynebacterium</taxon>
    </lineage>
</organism>
<dbReference type="Gene3D" id="3.30.230.10">
    <property type="match status" value="1"/>
</dbReference>
<dbReference type="STRING" id="863239.GCA_000213935_02447"/>
<dbReference type="EMBL" id="DQID01000188">
    <property type="protein sequence ID" value="HCT14564.1"/>
    <property type="molecule type" value="Genomic_DNA"/>
</dbReference>
<dbReference type="CDD" id="cd00009">
    <property type="entry name" value="AAA"/>
    <property type="match status" value="1"/>
</dbReference>
<dbReference type="Proteomes" id="UP000261739">
    <property type="component" value="Unassembled WGS sequence"/>
</dbReference>
<dbReference type="InterPro" id="IPR000523">
    <property type="entry name" value="Mg_chelatse_chII-like_cat_dom"/>
</dbReference>
<comment type="similarity">
    <text evidence="1">Belongs to the Mg-chelatase subunits D/I family. ComM subfamily.</text>
</comment>
<dbReference type="InterPro" id="IPR014721">
    <property type="entry name" value="Ribsml_uS5_D2-typ_fold_subgr"/>
</dbReference>
<dbReference type="InterPro" id="IPR027417">
    <property type="entry name" value="P-loop_NTPase"/>
</dbReference>
<dbReference type="SUPFAM" id="SSF52540">
    <property type="entry name" value="P-loop containing nucleoside triphosphate hydrolases"/>
    <property type="match status" value="1"/>
</dbReference>
<dbReference type="Pfam" id="PF13541">
    <property type="entry name" value="ChlI"/>
    <property type="match status" value="1"/>
</dbReference>
<dbReference type="NCBIfam" id="TIGR00368">
    <property type="entry name" value="YifB family Mg chelatase-like AAA ATPase"/>
    <property type="match status" value="1"/>
</dbReference>
<dbReference type="PANTHER" id="PTHR32039">
    <property type="entry name" value="MAGNESIUM-CHELATASE SUBUNIT CHLI"/>
    <property type="match status" value="1"/>
</dbReference>
<dbReference type="Gene3D" id="3.40.50.300">
    <property type="entry name" value="P-loop containing nucleotide triphosphate hydrolases"/>
    <property type="match status" value="1"/>
</dbReference>
<protein>
    <submittedName>
        <fullName evidence="3">ATP-binding protein</fullName>
    </submittedName>
</protein>
<dbReference type="AlphaFoldDB" id="A0A3D4SZ65"/>
<dbReference type="GO" id="GO:0005524">
    <property type="term" value="F:ATP binding"/>
    <property type="evidence" value="ECO:0007669"/>
    <property type="project" value="UniProtKB-KW"/>
</dbReference>
<evidence type="ECO:0000256" key="1">
    <source>
        <dbReference type="ARBA" id="ARBA00006354"/>
    </source>
</evidence>
<accession>A0A3D4SZ65</accession>
<dbReference type="SUPFAM" id="SSF54211">
    <property type="entry name" value="Ribosomal protein S5 domain 2-like"/>
    <property type="match status" value="1"/>
</dbReference>
<proteinExistence type="inferred from homology"/>
<dbReference type="Pfam" id="PF01078">
    <property type="entry name" value="Mg_chelatase"/>
    <property type="match status" value="1"/>
</dbReference>
<keyword evidence="3" id="KW-0547">Nucleotide-binding</keyword>
<comment type="caution">
    <text evidence="3">The sequence shown here is derived from an EMBL/GenBank/DDBJ whole genome shotgun (WGS) entry which is preliminary data.</text>
</comment>
<dbReference type="InterPro" id="IPR045006">
    <property type="entry name" value="CHLI-like"/>
</dbReference>
<gene>
    <name evidence="3" type="ORF">DIW82_07180</name>
</gene>
<dbReference type="SMART" id="SM00382">
    <property type="entry name" value="AAA"/>
    <property type="match status" value="1"/>
</dbReference>